<name>A0ABQ6C5D1_9BURK</name>
<keyword evidence="5 7" id="KW-0067">ATP-binding</keyword>
<dbReference type="InterPro" id="IPR003439">
    <property type="entry name" value="ABC_transporter-like_ATP-bd"/>
</dbReference>
<keyword evidence="4" id="KW-0547">Nucleotide-binding</keyword>
<dbReference type="EMBL" id="BSPB01000027">
    <property type="protein sequence ID" value="GLS15508.1"/>
    <property type="molecule type" value="Genomic_DNA"/>
</dbReference>
<evidence type="ECO:0000313" key="7">
    <source>
        <dbReference type="EMBL" id="GLS15508.1"/>
    </source>
</evidence>
<feature type="domain" description="ABC transporter" evidence="6">
    <location>
        <begin position="15"/>
        <end position="248"/>
    </location>
</feature>
<evidence type="ECO:0000313" key="8">
    <source>
        <dbReference type="Proteomes" id="UP001156903"/>
    </source>
</evidence>
<dbReference type="InterPro" id="IPR017871">
    <property type="entry name" value="ABC_transporter-like_CS"/>
</dbReference>
<protein>
    <submittedName>
        <fullName evidence="7">ABC transporter ATP-binding protein</fullName>
    </submittedName>
</protein>
<evidence type="ECO:0000256" key="5">
    <source>
        <dbReference type="ARBA" id="ARBA00022840"/>
    </source>
</evidence>
<comment type="similarity">
    <text evidence="1">Belongs to the ABC transporter superfamily.</text>
</comment>
<dbReference type="Gene3D" id="3.40.50.300">
    <property type="entry name" value="P-loop containing nucleotide triphosphate hydrolases"/>
    <property type="match status" value="1"/>
</dbReference>
<evidence type="ECO:0000256" key="1">
    <source>
        <dbReference type="ARBA" id="ARBA00005417"/>
    </source>
</evidence>
<dbReference type="InterPro" id="IPR050166">
    <property type="entry name" value="ABC_transporter_ATP-bind"/>
</dbReference>
<dbReference type="InterPro" id="IPR003593">
    <property type="entry name" value="AAA+_ATPase"/>
</dbReference>
<gene>
    <name evidence="7" type="ORF">GCM10007935_29440</name>
</gene>
<dbReference type="InterPro" id="IPR027417">
    <property type="entry name" value="P-loop_NTPase"/>
</dbReference>
<comment type="caution">
    <text evidence="7">The sequence shown here is derived from an EMBL/GenBank/DDBJ whole genome shotgun (WGS) entry which is preliminary data.</text>
</comment>
<proteinExistence type="inferred from homology"/>
<evidence type="ECO:0000259" key="6">
    <source>
        <dbReference type="PROSITE" id="PS50893"/>
    </source>
</evidence>
<evidence type="ECO:0000256" key="4">
    <source>
        <dbReference type="ARBA" id="ARBA00022741"/>
    </source>
</evidence>
<reference evidence="8" key="1">
    <citation type="journal article" date="2019" name="Int. J. Syst. Evol. Microbiol.">
        <title>The Global Catalogue of Microorganisms (GCM) 10K type strain sequencing project: providing services to taxonomists for standard genome sequencing and annotation.</title>
        <authorList>
            <consortium name="The Broad Institute Genomics Platform"/>
            <consortium name="The Broad Institute Genome Sequencing Center for Infectious Disease"/>
            <person name="Wu L."/>
            <person name="Ma J."/>
        </authorList>
    </citation>
    <scope>NUCLEOTIDE SEQUENCE [LARGE SCALE GENOMIC DNA]</scope>
    <source>
        <strain evidence="8">NBRC 109341</strain>
    </source>
</reference>
<dbReference type="RefSeq" id="WP_284308382.1">
    <property type="nucleotide sequence ID" value="NZ_BSPB01000027.1"/>
</dbReference>
<keyword evidence="3" id="KW-0472">Membrane</keyword>
<dbReference type="Proteomes" id="UP001156903">
    <property type="component" value="Unassembled WGS sequence"/>
</dbReference>
<dbReference type="PANTHER" id="PTHR42788:SF13">
    <property type="entry name" value="ALIPHATIC SULFONATES IMPORT ATP-BINDING PROTEIN SSUB"/>
    <property type="match status" value="1"/>
</dbReference>
<organism evidence="7 8">
    <name type="scientific">Hydrogenophaga electricum</name>
    <dbReference type="NCBI Taxonomy" id="1230953"/>
    <lineage>
        <taxon>Bacteria</taxon>
        <taxon>Pseudomonadati</taxon>
        <taxon>Pseudomonadota</taxon>
        <taxon>Betaproteobacteria</taxon>
        <taxon>Burkholderiales</taxon>
        <taxon>Comamonadaceae</taxon>
        <taxon>Hydrogenophaga</taxon>
    </lineage>
</organism>
<dbReference type="PANTHER" id="PTHR42788">
    <property type="entry name" value="TAURINE IMPORT ATP-BINDING PROTEIN-RELATED"/>
    <property type="match status" value="1"/>
</dbReference>
<accession>A0ABQ6C5D1</accession>
<dbReference type="PROSITE" id="PS50893">
    <property type="entry name" value="ABC_TRANSPORTER_2"/>
    <property type="match status" value="1"/>
</dbReference>
<dbReference type="PROSITE" id="PS00211">
    <property type="entry name" value="ABC_TRANSPORTER_1"/>
    <property type="match status" value="1"/>
</dbReference>
<dbReference type="GO" id="GO:0005524">
    <property type="term" value="F:ATP binding"/>
    <property type="evidence" value="ECO:0007669"/>
    <property type="project" value="UniProtKB-KW"/>
</dbReference>
<keyword evidence="3" id="KW-1003">Cell membrane</keyword>
<dbReference type="CDD" id="cd03293">
    <property type="entry name" value="ABC_NrtD_SsuB_transporters"/>
    <property type="match status" value="1"/>
</dbReference>
<dbReference type="SUPFAM" id="SSF52540">
    <property type="entry name" value="P-loop containing nucleoside triphosphate hydrolases"/>
    <property type="match status" value="1"/>
</dbReference>
<keyword evidence="8" id="KW-1185">Reference proteome</keyword>
<sequence length="271" mass="29255">MNASSTASASRVPAIEFIGVDKRFPGRNGAPDVLAARDVNLSIAQGEVVSIIGPSGCGKSTLLNMGAGLSRPSAGTVKVGGEVVAGPNMHVAFMLQKDLLMPWRTIAQNVEFGLELRGVKAAERRVISTRLLAQCHLKGFEGHYPNQLSGGMRQRAAMARTLAVDPLVLLMDEPFSALDAQTKMILQQDLARTVKENGKTVLFITHDLAEGVALSDRILVMSERPGTIVEEIVVDIPDRDNPMQRRKHADVGDYVARLMDLLKLDANADVH</sequence>
<evidence type="ECO:0000256" key="2">
    <source>
        <dbReference type="ARBA" id="ARBA00022448"/>
    </source>
</evidence>
<dbReference type="SMART" id="SM00382">
    <property type="entry name" value="AAA"/>
    <property type="match status" value="1"/>
</dbReference>
<evidence type="ECO:0000256" key="3">
    <source>
        <dbReference type="ARBA" id="ARBA00022475"/>
    </source>
</evidence>
<keyword evidence="2" id="KW-0813">Transport</keyword>
<dbReference type="Pfam" id="PF00005">
    <property type="entry name" value="ABC_tran"/>
    <property type="match status" value="1"/>
</dbReference>